<dbReference type="Gene3D" id="3.40.640.10">
    <property type="entry name" value="Type I PLP-dependent aspartate aminotransferase-like (Major domain)"/>
    <property type="match status" value="1"/>
</dbReference>
<dbReference type="InterPro" id="IPR015421">
    <property type="entry name" value="PyrdxlP-dep_Trfase_major"/>
</dbReference>
<dbReference type="InterPro" id="IPR050881">
    <property type="entry name" value="LL-DAP_aminotransferase"/>
</dbReference>
<feature type="domain" description="Aminotransferase class I/classII large" evidence="4">
    <location>
        <begin position="38"/>
        <end position="386"/>
    </location>
</feature>
<name>A0A494XX67_9BURK</name>
<evidence type="ECO:0000256" key="3">
    <source>
        <dbReference type="ARBA" id="ARBA00022679"/>
    </source>
</evidence>
<dbReference type="InterPro" id="IPR004839">
    <property type="entry name" value="Aminotransferase_I/II_large"/>
</dbReference>
<dbReference type="Gene3D" id="3.90.1150.10">
    <property type="entry name" value="Aspartate Aminotransferase, domain 1"/>
    <property type="match status" value="1"/>
</dbReference>
<dbReference type="SUPFAM" id="SSF53383">
    <property type="entry name" value="PLP-dependent transferases"/>
    <property type="match status" value="1"/>
</dbReference>
<keyword evidence="2 5" id="KW-0032">Aminotransferase</keyword>
<dbReference type="GO" id="GO:0030170">
    <property type="term" value="F:pyridoxal phosphate binding"/>
    <property type="evidence" value="ECO:0007669"/>
    <property type="project" value="InterPro"/>
</dbReference>
<keyword evidence="3 5" id="KW-0808">Transferase</keyword>
<gene>
    <name evidence="5" type="ORF">D7S89_04290</name>
</gene>
<accession>A0A494XX67</accession>
<dbReference type="EMBL" id="RBZV01000001">
    <property type="protein sequence ID" value="RKP52719.1"/>
    <property type="molecule type" value="Genomic_DNA"/>
</dbReference>
<dbReference type="NCBIfam" id="TIGR03538">
    <property type="entry name" value="DapC_gpp"/>
    <property type="match status" value="1"/>
</dbReference>
<evidence type="ECO:0000256" key="1">
    <source>
        <dbReference type="ARBA" id="ARBA00001933"/>
    </source>
</evidence>
<comment type="caution">
    <text evidence="5">The sequence shown here is derived from an EMBL/GenBank/DDBJ whole genome shotgun (WGS) entry which is preliminary data.</text>
</comment>
<sequence>MPAEPHVNPLLDRLQPYPFEKLRALLKDAIPSAERPHISFGIGEPKHATPELIREAVVASLDTLASYPATLGSNALREAIAHWAMRRYGLPTLDPATQVLPVSGSREALFALAQTVVDGTRPGAVVLCPNPFYQIYEGAALLAGAEPYFVNSDPARNFACDYAAVPEDVWARTQLLYVCSPGNPTGAVLTLDDWRELFALSDRHGFVIASDECYSEIYFDEAKPPLGGLEAAHRLGRGFERLVMLSSLSKRSNVPGMRSGFVAGDAALLKRFLLYRTYHGAAMSPVYQAASVAAWSDEAHVRENRAKYVQKFSLVTPMLADVLDVRLPDAAFYLWADVSRTGLTDTEFAQRLYADYNVTVLPGSYLARTAHGTNPGRNFVRLALVADVNECVEGAKRIVDFCRGLAR</sequence>
<dbReference type="InterPro" id="IPR015424">
    <property type="entry name" value="PyrdxlP-dep_Trfase"/>
</dbReference>
<dbReference type="PANTHER" id="PTHR42832:SF3">
    <property type="entry name" value="L-GLUTAMINE--4-(METHYLSULFANYL)-2-OXOBUTANOATE AMINOTRANSFERASE"/>
    <property type="match status" value="1"/>
</dbReference>
<dbReference type="GO" id="GO:0009089">
    <property type="term" value="P:lysine biosynthetic process via diaminopimelate"/>
    <property type="evidence" value="ECO:0007669"/>
    <property type="project" value="InterPro"/>
</dbReference>
<dbReference type="Pfam" id="PF00155">
    <property type="entry name" value="Aminotran_1_2"/>
    <property type="match status" value="1"/>
</dbReference>
<dbReference type="Proteomes" id="UP000280434">
    <property type="component" value="Unassembled WGS sequence"/>
</dbReference>
<reference evidence="5 6" key="1">
    <citation type="submission" date="2018-10" db="EMBL/GenBank/DDBJ databases">
        <title>Paraburkholderia sp. 7MK8-2, isolated from soil.</title>
        <authorList>
            <person name="Gao Z.-H."/>
            <person name="Qiu L.-H."/>
        </authorList>
    </citation>
    <scope>NUCLEOTIDE SEQUENCE [LARGE SCALE GENOMIC DNA]</scope>
    <source>
        <strain evidence="5 6">7MK8-2</strain>
    </source>
</reference>
<dbReference type="InterPro" id="IPR019878">
    <property type="entry name" value="DapC_beta/gammaproteobac"/>
</dbReference>
<evidence type="ECO:0000256" key="2">
    <source>
        <dbReference type="ARBA" id="ARBA00022576"/>
    </source>
</evidence>
<dbReference type="AlphaFoldDB" id="A0A494XX67"/>
<proteinExistence type="predicted"/>
<keyword evidence="6" id="KW-1185">Reference proteome</keyword>
<organism evidence="5 6">
    <name type="scientific">Trinickia fusca</name>
    <dbReference type="NCBI Taxonomy" id="2419777"/>
    <lineage>
        <taxon>Bacteria</taxon>
        <taxon>Pseudomonadati</taxon>
        <taxon>Pseudomonadota</taxon>
        <taxon>Betaproteobacteria</taxon>
        <taxon>Burkholderiales</taxon>
        <taxon>Burkholderiaceae</taxon>
        <taxon>Trinickia</taxon>
    </lineage>
</organism>
<dbReference type="InterPro" id="IPR015422">
    <property type="entry name" value="PyrdxlP-dep_Trfase_small"/>
</dbReference>
<protein>
    <submittedName>
        <fullName evidence="5">Succinyldiaminopimelate transaminase</fullName>
        <ecNumber evidence="5">2.6.1.17</ecNumber>
    </submittedName>
</protein>
<dbReference type="CDD" id="cd00609">
    <property type="entry name" value="AAT_like"/>
    <property type="match status" value="1"/>
</dbReference>
<dbReference type="OrthoDB" id="9813612at2"/>
<evidence type="ECO:0000313" key="6">
    <source>
        <dbReference type="Proteomes" id="UP000280434"/>
    </source>
</evidence>
<comment type="cofactor">
    <cofactor evidence="1">
        <name>pyridoxal 5'-phosphate</name>
        <dbReference type="ChEBI" id="CHEBI:597326"/>
    </cofactor>
</comment>
<evidence type="ECO:0000313" key="5">
    <source>
        <dbReference type="EMBL" id="RKP52719.1"/>
    </source>
</evidence>
<dbReference type="EC" id="2.6.1.17" evidence="5"/>
<dbReference type="PANTHER" id="PTHR42832">
    <property type="entry name" value="AMINO ACID AMINOTRANSFERASE"/>
    <property type="match status" value="1"/>
</dbReference>
<dbReference type="GO" id="GO:0009016">
    <property type="term" value="F:succinyldiaminopimelate transaminase activity"/>
    <property type="evidence" value="ECO:0007669"/>
    <property type="project" value="UniProtKB-EC"/>
</dbReference>
<evidence type="ECO:0000259" key="4">
    <source>
        <dbReference type="Pfam" id="PF00155"/>
    </source>
</evidence>